<evidence type="ECO:0000256" key="6">
    <source>
        <dbReference type="ARBA" id="ARBA00022833"/>
    </source>
</evidence>
<dbReference type="Proteomes" id="UP000184080">
    <property type="component" value="Unassembled WGS sequence"/>
</dbReference>
<keyword evidence="4" id="KW-0545">Nucleotide biosynthesis</keyword>
<dbReference type="GO" id="GO:0004132">
    <property type="term" value="F:dCMP deaminase activity"/>
    <property type="evidence" value="ECO:0007669"/>
    <property type="project" value="InterPro"/>
</dbReference>
<dbReference type="PANTHER" id="PTHR11086">
    <property type="entry name" value="DEOXYCYTIDYLATE DEAMINASE-RELATED"/>
    <property type="match status" value="1"/>
</dbReference>
<evidence type="ECO:0000256" key="5">
    <source>
        <dbReference type="ARBA" id="ARBA00022801"/>
    </source>
</evidence>
<feature type="binding site" evidence="8">
    <location>
        <position position="107"/>
    </location>
    <ligand>
        <name>Zn(2+)</name>
        <dbReference type="ChEBI" id="CHEBI:29105"/>
        <note>catalytic</note>
    </ligand>
</feature>
<proteinExistence type="inferred from homology"/>
<dbReference type="InterPro" id="IPR016473">
    <property type="entry name" value="dCMP_deaminase"/>
</dbReference>
<dbReference type="FunFam" id="3.40.140.10:FF:000021">
    <property type="entry name" value="Deoxycytidylate deaminase"/>
    <property type="match status" value="1"/>
</dbReference>
<dbReference type="CDD" id="cd01286">
    <property type="entry name" value="deoxycytidylate_deaminase"/>
    <property type="match status" value="1"/>
</dbReference>
<dbReference type="PIRSF" id="PIRSF006019">
    <property type="entry name" value="dCMP_deaminase"/>
    <property type="match status" value="1"/>
</dbReference>
<evidence type="ECO:0000313" key="11">
    <source>
        <dbReference type="Proteomes" id="UP000184080"/>
    </source>
</evidence>
<evidence type="ECO:0000259" key="9">
    <source>
        <dbReference type="PROSITE" id="PS51747"/>
    </source>
</evidence>
<evidence type="ECO:0000256" key="1">
    <source>
        <dbReference type="ARBA" id="ARBA00001947"/>
    </source>
</evidence>
<name>A0A1M6LEW4_9CLOT</name>
<sequence>MEKRKDYISWDEYFMGIALLSAKRSKDPRTQVGACIVNSKNKIVGVGYNGLPLGCSDEEFPWECDGDFLGTKYPFVCHAELNAILNNIGIDLEGCRIYTALFPCNECAKAIIQAGIKEVIYLSDKYSHTDIVKASKLMMSKAGVNMRKLKPEVDGITVSFHEEEV</sequence>
<evidence type="ECO:0000256" key="3">
    <source>
        <dbReference type="ARBA" id="ARBA00022723"/>
    </source>
</evidence>
<dbReference type="InterPro" id="IPR035105">
    <property type="entry name" value="Deoxycytidylate_deaminase_dom"/>
</dbReference>
<dbReference type="AlphaFoldDB" id="A0A1M6LEW4"/>
<dbReference type="RefSeq" id="WP_073009969.1">
    <property type="nucleotide sequence ID" value="NZ_FQZO01000007.1"/>
</dbReference>
<evidence type="ECO:0000256" key="7">
    <source>
        <dbReference type="PIRSR" id="PIRSR006019-1"/>
    </source>
</evidence>
<dbReference type="OrthoDB" id="9788517at2"/>
<gene>
    <name evidence="10" type="ORF">SAMN05444401_3612</name>
</gene>
<accession>A0A1M6LEW4</accession>
<keyword evidence="3 8" id="KW-0479">Metal-binding</keyword>
<evidence type="ECO:0000256" key="2">
    <source>
        <dbReference type="ARBA" id="ARBA00006576"/>
    </source>
</evidence>
<organism evidence="10 11">
    <name type="scientific">Clostridium amylolyticum</name>
    <dbReference type="NCBI Taxonomy" id="1121298"/>
    <lineage>
        <taxon>Bacteria</taxon>
        <taxon>Bacillati</taxon>
        <taxon>Bacillota</taxon>
        <taxon>Clostridia</taxon>
        <taxon>Eubacteriales</taxon>
        <taxon>Clostridiaceae</taxon>
        <taxon>Clostridium</taxon>
    </lineage>
</organism>
<feature type="binding site" evidence="8">
    <location>
        <position position="78"/>
    </location>
    <ligand>
        <name>Zn(2+)</name>
        <dbReference type="ChEBI" id="CHEBI:29105"/>
        <note>catalytic</note>
    </ligand>
</feature>
<dbReference type="InterPro" id="IPR015517">
    <property type="entry name" value="dCMP_deaminase-rel"/>
</dbReference>
<reference evidence="10 11" key="1">
    <citation type="submission" date="2016-11" db="EMBL/GenBank/DDBJ databases">
        <authorList>
            <person name="Jaros S."/>
            <person name="Januszkiewicz K."/>
            <person name="Wedrychowicz H."/>
        </authorList>
    </citation>
    <scope>NUCLEOTIDE SEQUENCE [LARGE SCALE GENOMIC DNA]</scope>
    <source>
        <strain evidence="10 11">DSM 21864</strain>
    </source>
</reference>
<protein>
    <submittedName>
        <fullName evidence="10">dCMP deaminase</fullName>
    </submittedName>
</protein>
<dbReference type="Gene3D" id="3.40.140.10">
    <property type="entry name" value="Cytidine Deaminase, domain 2"/>
    <property type="match status" value="1"/>
</dbReference>
<evidence type="ECO:0000256" key="8">
    <source>
        <dbReference type="PIRSR" id="PIRSR006019-2"/>
    </source>
</evidence>
<evidence type="ECO:0000313" key="10">
    <source>
        <dbReference type="EMBL" id="SHJ69707.1"/>
    </source>
</evidence>
<dbReference type="PANTHER" id="PTHR11086:SF18">
    <property type="entry name" value="DEOXYCYTIDYLATE DEAMINASE"/>
    <property type="match status" value="1"/>
</dbReference>
<dbReference type="GO" id="GO:0006220">
    <property type="term" value="P:pyrimidine nucleotide metabolic process"/>
    <property type="evidence" value="ECO:0007669"/>
    <property type="project" value="InterPro"/>
</dbReference>
<feature type="domain" description="CMP/dCMP-type deaminase" evidence="9">
    <location>
        <begin position="9"/>
        <end position="145"/>
    </location>
</feature>
<dbReference type="SUPFAM" id="SSF53927">
    <property type="entry name" value="Cytidine deaminase-like"/>
    <property type="match status" value="1"/>
</dbReference>
<dbReference type="GO" id="GO:0008270">
    <property type="term" value="F:zinc ion binding"/>
    <property type="evidence" value="ECO:0007669"/>
    <property type="project" value="InterPro"/>
</dbReference>
<feature type="binding site" evidence="8">
    <location>
        <position position="104"/>
    </location>
    <ligand>
        <name>Zn(2+)</name>
        <dbReference type="ChEBI" id="CHEBI:29105"/>
        <note>catalytic</note>
    </ligand>
</feature>
<dbReference type="InterPro" id="IPR002125">
    <property type="entry name" value="CMP_dCMP_dom"/>
</dbReference>
<dbReference type="InterPro" id="IPR016192">
    <property type="entry name" value="APOBEC/CMP_deaminase_Zn-bd"/>
</dbReference>
<dbReference type="Pfam" id="PF00383">
    <property type="entry name" value="dCMP_cyt_deam_1"/>
    <property type="match status" value="1"/>
</dbReference>
<dbReference type="STRING" id="1121298.SAMN05444401_3612"/>
<dbReference type="InterPro" id="IPR016193">
    <property type="entry name" value="Cytidine_deaminase-like"/>
</dbReference>
<comment type="cofactor">
    <cofactor evidence="1 8">
        <name>Zn(2+)</name>
        <dbReference type="ChEBI" id="CHEBI:29105"/>
    </cofactor>
</comment>
<comment type="similarity">
    <text evidence="2">Belongs to the cytidine and deoxycytidylate deaminase family.</text>
</comment>
<dbReference type="PROSITE" id="PS00903">
    <property type="entry name" value="CYT_DCMP_DEAMINASES_1"/>
    <property type="match status" value="1"/>
</dbReference>
<dbReference type="PROSITE" id="PS51747">
    <property type="entry name" value="CYT_DCMP_DEAMINASES_2"/>
    <property type="match status" value="1"/>
</dbReference>
<feature type="active site" description="Proton donor" evidence="7">
    <location>
        <position position="80"/>
    </location>
</feature>
<keyword evidence="11" id="KW-1185">Reference proteome</keyword>
<dbReference type="EMBL" id="FQZO01000007">
    <property type="protein sequence ID" value="SHJ69707.1"/>
    <property type="molecule type" value="Genomic_DNA"/>
</dbReference>
<evidence type="ECO:0000256" key="4">
    <source>
        <dbReference type="ARBA" id="ARBA00022727"/>
    </source>
</evidence>
<dbReference type="GO" id="GO:0005737">
    <property type="term" value="C:cytoplasm"/>
    <property type="evidence" value="ECO:0007669"/>
    <property type="project" value="TreeGrafter"/>
</dbReference>
<keyword evidence="6 8" id="KW-0862">Zinc</keyword>
<keyword evidence="5" id="KW-0378">Hydrolase</keyword>
<dbReference type="GO" id="GO:0009165">
    <property type="term" value="P:nucleotide biosynthetic process"/>
    <property type="evidence" value="ECO:0007669"/>
    <property type="project" value="UniProtKB-KW"/>
</dbReference>